<dbReference type="InterPro" id="IPR019832">
    <property type="entry name" value="Mn/Fe_SOD_C"/>
</dbReference>
<dbReference type="SUPFAM" id="SSF54719">
    <property type="entry name" value="Fe,Mn superoxide dismutase (SOD), C-terminal domain"/>
    <property type="match status" value="1"/>
</dbReference>
<dbReference type="InterPro" id="IPR036314">
    <property type="entry name" value="SOD_C_sf"/>
</dbReference>
<evidence type="ECO:0000313" key="11">
    <source>
        <dbReference type="Proteomes" id="UP000281677"/>
    </source>
</evidence>
<comment type="similarity">
    <text evidence="1">Belongs to the iron/manganese superoxide dismutase family.</text>
</comment>
<keyword evidence="5" id="KW-0560">Oxidoreductase</keyword>
<dbReference type="PROSITE" id="PS00088">
    <property type="entry name" value="SOD_MN"/>
    <property type="match status" value="1"/>
</dbReference>
<dbReference type="EMBL" id="QWIT01000354">
    <property type="protein sequence ID" value="RMZ25442.1"/>
    <property type="molecule type" value="Genomic_DNA"/>
</dbReference>
<evidence type="ECO:0000256" key="6">
    <source>
        <dbReference type="ARBA" id="ARBA00037226"/>
    </source>
</evidence>
<evidence type="ECO:0000256" key="1">
    <source>
        <dbReference type="ARBA" id="ARBA00008714"/>
    </source>
</evidence>
<dbReference type="Pfam" id="PF00081">
    <property type="entry name" value="Sod_Fe_N"/>
    <property type="match status" value="1"/>
</dbReference>
<dbReference type="InterPro" id="IPR036324">
    <property type="entry name" value="Mn/Fe_SOD_N_sf"/>
</dbReference>
<dbReference type="Pfam" id="PF02777">
    <property type="entry name" value="Sod_Fe_C"/>
    <property type="match status" value="1"/>
</dbReference>
<dbReference type="InterPro" id="IPR001189">
    <property type="entry name" value="Mn/Fe_SOD"/>
</dbReference>
<dbReference type="FunFam" id="3.55.40.20:FF:000004">
    <property type="entry name" value="Superoxide dismutase [Fe]"/>
    <property type="match status" value="1"/>
</dbReference>
<dbReference type="PANTHER" id="PTHR43595">
    <property type="entry name" value="37S RIBOSOMAL PROTEIN S26, MITOCHONDRIAL"/>
    <property type="match status" value="1"/>
</dbReference>
<dbReference type="AlphaFoldDB" id="A0A3M7IJ55"/>
<dbReference type="InterPro" id="IPR019831">
    <property type="entry name" value="Mn/Fe_SOD_N"/>
</dbReference>
<dbReference type="OrthoDB" id="239262at2759"/>
<keyword evidence="4" id="KW-0479">Metal-binding</keyword>
<evidence type="ECO:0000259" key="9">
    <source>
        <dbReference type="Pfam" id="PF02777"/>
    </source>
</evidence>
<dbReference type="Proteomes" id="UP000281677">
    <property type="component" value="Unassembled WGS sequence"/>
</dbReference>
<dbReference type="GO" id="GO:0004784">
    <property type="term" value="F:superoxide dismutase activity"/>
    <property type="evidence" value="ECO:0007669"/>
    <property type="project" value="UniProtKB-EC"/>
</dbReference>
<comment type="catalytic activity">
    <reaction evidence="7">
        <text>2 superoxide + 2 H(+) = H2O2 + O2</text>
        <dbReference type="Rhea" id="RHEA:20696"/>
        <dbReference type="ChEBI" id="CHEBI:15378"/>
        <dbReference type="ChEBI" id="CHEBI:15379"/>
        <dbReference type="ChEBI" id="CHEBI:16240"/>
        <dbReference type="ChEBI" id="CHEBI:18421"/>
        <dbReference type="EC" id="1.15.1.1"/>
    </reaction>
</comment>
<comment type="caution">
    <text evidence="10">The sequence shown here is derived from an EMBL/GenBank/DDBJ whole genome shotgun (WGS) entry which is preliminary data.</text>
</comment>
<dbReference type="Gene3D" id="1.10.287.990">
    <property type="entry name" value="Fe,Mn superoxide dismutase (SOD) domain"/>
    <property type="match status" value="1"/>
</dbReference>
<dbReference type="GO" id="GO:0046872">
    <property type="term" value="F:metal ion binding"/>
    <property type="evidence" value="ECO:0007669"/>
    <property type="project" value="UniProtKB-KW"/>
</dbReference>
<dbReference type="SUPFAM" id="SSF46609">
    <property type="entry name" value="Fe,Mn superoxide dismutase (SOD), N-terminal domain"/>
    <property type="match status" value="1"/>
</dbReference>
<gene>
    <name evidence="10" type="ORF">D0859_10518</name>
</gene>
<dbReference type="FunFam" id="1.10.287.990:FF:000001">
    <property type="entry name" value="Superoxide dismutase"/>
    <property type="match status" value="1"/>
</dbReference>
<evidence type="ECO:0000313" key="10">
    <source>
        <dbReference type="EMBL" id="RMZ25442.1"/>
    </source>
</evidence>
<evidence type="ECO:0000256" key="7">
    <source>
        <dbReference type="ARBA" id="ARBA00049204"/>
    </source>
</evidence>
<accession>A0A3M7IJ55</accession>
<organism evidence="10 11">
    <name type="scientific">Hortaea werneckii</name>
    <name type="common">Black yeast</name>
    <name type="synonym">Cladosporium werneckii</name>
    <dbReference type="NCBI Taxonomy" id="91943"/>
    <lineage>
        <taxon>Eukaryota</taxon>
        <taxon>Fungi</taxon>
        <taxon>Dikarya</taxon>
        <taxon>Ascomycota</taxon>
        <taxon>Pezizomycotina</taxon>
        <taxon>Dothideomycetes</taxon>
        <taxon>Dothideomycetidae</taxon>
        <taxon>Mycosphaerellales</taxon>
        <taxon>Teratosphaeriaceae</taxon>
        <taxon>Hortaea</taxon>
    </lineage>
</organism>
<dbReference type="GO" id="GO:0005737">
    <property type="term" value="C:cytoplasm"/>
    <property type="evidence" value="ECO:0007669"/>
    <property type="project" value="TreeGrafter"/>
</dbReference>
<feature type="domain" description="Manganese/iron superoxide dismutase C-terminal" evidence="9">
    <location>
        <begin position="160"/>
        <end position="270"/>
    </location>
</feature>
<evidence type="ECO:0000256" key="4">
    <source>
        <dbReference type="ARBA" id="ARBA00022723"/>
    </source>
</evidence>
<name>A0A3M7IJ55_HORWE</name>
<proteinExistence type="inferred from homology"/>
<dbReference type="EC" id="1.15.1.1" evidence="2"/>
<dbReference type="PANTHER" id="PTHR43595:SF2">
    <property type="entry name" value="SMALL RIBOSOMAL SUBUNIT PROTEIN MS42"/>
    <property type="match status" value="1"/>
</dbReference>
<evidence type="ECO:0000259" key="8">
    <source>
        <dbReference type="Pfam" id="PF00081"/>
    </source>
</evidence>
<dbReference type="VEuPathDB" id="FungiDB:BTJ68_04818"/>
<sequence length="276" mass="31166">MQLANFTIPLGLSWMFSSAQTRLESIQQTYIPPVIYYTSTSKLTYTSFPTSNNATTASSAETMAYQLPPLPYSYDALEPQFDAETMEIHHSRHHQTYVNSLNAALEDHDQLRTLTVDELITKLDQVPQDKQTAVRNHGGGHSNHSFFWRNLKPGTTIPVELKAAIERDFGSFEAFRQEFEKRATTVFGSGWAWLVVKKTTGNDGGSLKIVTTKDQDSPLMGEAIVGAAASGFPILGLDVWEHAYYLKYRNKRPDYIKAFWEVVNWEEAGRRFGQVS</sequence>
<dbReference type="InterPro" id="IPR019833">
    <property type="entry name" value="Mn/Fe_SOD_BS"/>
</dbReference>
<reference evidence="10 11" key="1">
    <citation type="journal article" date="2018" name="BMC Genomics">
        <title>Genomic evidence for intraspecific hybridization in a clonal and extremely halotolerant yeast.</title>
        <authorList>
            <person name="Gostincar C."/>
            <person name="Stajich J.E."/>
            <person name="Zupancic J."/>
            <person name="Zalar P."/>
            <person name="Gunde-Cimerman N."/>
        </authorList>
    </citation>
    <scope>NUCLEOTIDE SEQUENCE [LARGE SCALE GENOMIC DNA]</scope>
    <source>
        <strain evidence="10 11">EXF-120</strain>
    </source>
</reference>
<dbReference type="PRINTS" id="PR01703">
    <property type="entry name" value="MNSODISMTASE"/>
</dbReference>
<comment type="function">
    <text evidence="6">Component of the mitochondrial ribosome (mitoribosome), a dedicated translation machinery responsible for the synthesis of mitochondrial genome-encoded proteins, including at least some of the essential transmembrane subunits of the mitochondrial respiratory chain. The mitoribosomes are attached to the mitochondrial inner membrane and translation products are cotranslationally integrated into the membrane.</text>
</comment>
<protein>
    <recommendedName>
        <fullName evidence="3">Superoxide dismutase [Mn], mitochondrial</fullName>
        <ecNumber evidence="2">1.15.1.1</ecNumber>
    </recommendedName>
</protein>
<evidence type="ECO:0000256" key="5">
    <source>
        <dbReference type="ARBA" id="ARBA00023002"/>
    </source>
</evidence>
<dbReference type="Gene3D" id="3.55.40.20">
    <property type="entry name" value="Iron/manganese superoxide dismutase, C-terminal domain"/>
    <property type="match status" value="1"/>
</dbReference>
<evidence type="ECO:0000256" key="2">
    <source>
        <dbReference type="ARBA" id="ARBA00012682"/>
    </source>
</evidence>
<evidence type="ECO:0000256" key="3">
    <source>
        <dbReference type="ARBA" id="ARBA00014518"/>
    </source>
</evidence>
<feature type="domain" description="Manganese/iron superoxide dismutase N-terminal" evidence="8">
    <location>
        <begin position="65"/>
        <end position="151"/>
    </location>
</feature>